<protein>
    <recommendedName>
        <fullName evidence="1">site-specific DNA-methyltransferase (adenine-specific)</fullName>
        <ecNumber evidence="1">2.1.1.72</ecNumber>
    </recommendedName>
</protein>
<evidence type="ECO:0000256" key="1">
    <source>
        <dbReference type="ARBA" id="ARBA00011900"/>
    </source>
</evidence>
<dbReference type="AlphaFoldDB" id="A0A8H9I7R9"/>
<evidence type="ECO:0000259" key="6">
    <source>
        <dbReference type="Pfam" id="PF20465"/>
    </source>
</evidence>
<dbReference type="Gene3D" id="3.40.50.150">
    <property type="entry name" value="Vaccinia Virus protein VP39"/>
    <property type="match status" value="1"/>
</dbReference>
<evidence type="ECO:0000313" key="10">
    <source>
        <dbReference type="EMBL" id="GGZ51364.1"/>
    </source>
</evidence>
<evidence type="ECO:0000259" key="8">
    <source>
        <dbReference type="Pfam" id="PF20467"/>
    </source>
</evidence>
<dbReference type="InterPro" id="IPR029063">
    <property type="entry name" value="SAM-dependent_MTases_sf"/>
</dbReference>
<dbReference type="PANTHER" id="PTHR33841:SF1">
    <property type="entry name" value="DNA METHYLTRANSFERASE A"/>
    <property type="match status" value="1"/>
</dbReference>
<dbReference type="InterPro" id="IPR046819">
    <property type="entry name" value="MmeI_hel"/>
</dbReference>
<reference evidence="10" key="1">
    <citation type="journal article" date="2014" name="Int. J. Syst. Evol. Microbiol.">
        <title>Complete genome sequence of Corynebacterium casei LMG S-19264T (=DSM 44701T), isolated from a smear-ripened cheese.</title>
        <authorList>
            <consortium name="US DOE Joint Genome Institute (JGI-PGF)"/>
            <person name="Walter F."/>
            <person name="Albersmeier A."/>
            <person name="Kalinowski J."/>
            <person name="Ruckert C."/>
        </authorList>
    </citation>
    <scope>NUCLEOTIDE SEQUENCE</scope>
    <source>
        <strain evidence="10">KCTC 32337</strain>
    </source>
</reference>
<evidence type="ECO:0000259" key="7">
    <source>
        <dbReference type="Pfam" id="PF20466"/>
    </source>
</evidence>
<evidence type="ECO:0000256" key="2">
    <source>
        <dbReference type="ARBA" id="ARBA00022603"/>
    </source>
</evidence>
<keyword evidence="2 10" id="KW-0489">Methyltransferase</keyword>
<dbReference type="InterPro" id="IPR046818">
    <property type="entry name" value="MmeI_C"/>
</dbReference>
<dbReference type="InterPro" id="IPR050953">
    <property type="entry name" value="N4_N6_ade-DNA_methylase"/>
</dbReference>
<accession>A0A8H9I7R9</accession>
<evidence type="ECO:0000259" key="9">
    <source>
        <dbReference type="Pfam" id="PF20473"/>
    </source>
</evidence>
<sequence length="911" mass="104177">MNITQIEEIVKKLVTDINAGNVDKDEFIYQLMAAYGHRKTTIGRIKSGERNLADVAGEVRAKRHIYFKHCQGSNVLSDIDSMKKQPSVAREKIRFVIASDFNQFVAIDTRTNDTLVIGFNELGKHFDFFLPWAGMEKAVYQGENPADVKAAEKMAKLFDLIKADNFNDENKDDPQALHNLNVFLTRLLFCFFAEDTGIFIRNQFSENLESKTNVDGSDVADYLNRLFEVLNTPNDKRIDLPDYLANFEFVNGGLFADNIKSPRFSTKSRKMLIESGSELDWSDINPDIFGSMIQAVVHPDQRGGMGMHYTSVTNIMKVIEPLFLDELYAELENIEDNIDQKLKPSRLRKLHKRIAEIKIFDPACGSGNFLIIAFKELRKLEMEIIKRLYEIEQNDGQDDLFDEVGLDSSFSRIKLTQFYGIEFDDFAHEVAILSLWLAEHQMNVEFKAEFGECKPTLPLQNGGKITCDNALRVDWKHICSFSNNEEVFILGNPPYLGSKVQKAHHKSDMKVVFQGLKNFKDLDYIACWFYKASLYISNKYQKYAFVTTNSICQGGQVAMLWSKIFPMNLEIFFCYQPFKWSNHAKNNAGVTVTIIGIRTIDNQPKKYYSNDLVSKVDSINGYLTQGGDSVIGRRAKPISNLPRMDLGNMPIDGGNLILSTTEKDALVSQYPQASKLVKKLYGSNEFIKGTIRWCLWITDDDLELANSVPSIKERINNVYEKRASSTDKGTQKLASRPHQFREMKHANNNLLIVCRVSSERRLYIPMGILDKDCIIADAQVIYDPEPHIFGLLTSRMHMVWVKATSGCLESRIRYSSAISYNNFPVPELNEQQKSEISHLSLNILIARESHPELTIAALYDVQKTPPELVNAHNQLDRYVEQCYRQEYFHSDDDRLEHLFNLYEQMTGGQNA</sequence>
<dbReference type="RefSeq" id="WP_191865292.1">
    <property type="nucleotide sequence ID" value="NZ_BMZC01000002.1"/>
</dbReference>
<dbReference type="Proteomes" id="UP000622604">
    <property type="component" value="Unassembled WGS sequence"/>
</dbReference>
<dbReference type="GO" id="GO:0009007">
    <property type="term" value="F:site-specific DNA-methyltransferase (adenine-specific) activity"/>
    <property type="evidence" value="ECO:0007669"/>
    <property type="project" value="UniProtKB-EC"/>
</dbReference>
<dbReference type="InterPro" id="IPR046816">
    <property type="entry name" value="MmeI_Mtase"/>
</dbReference>
<feature type="domain" description="MmeI-like DNA-methyltransferase" evidence="9">
    <location>
        <begin position="343"/>
        <end position="607"/>
    </location>
</feature>
<feature type="domain" description="MmeI-like C-terminal" evidence="8">
    <location>
        <begin position="829"/>
        <end position="906"/>
    </location>
</feature>
<dbReference type="Pfam" id="PF20464">
    <property type="entry name" value="MmeI_N"/>
    <property type="match status" value="1"/>
</dbReference>
<evidence type="ECO:0000256" key="4">
    <source>
        <dbReference type="ARBA" id="ARBA00047942"/>
    </source>
</evidence>
<name>A0A8H9I7R9_9ALTE</name>
<evidence type="ECO:0000259" key="5">
    <source>
        <dbReference type="Pfam" id="PF20464"/>
    </source>
</evidence>
<organism evidence="10 11">
    <name type="scientific">Paraglaciecola chathamensis</name>
    <dbReference type="NCBI Taxonomy" id="368405"/>
    <lineage>
        <taxon>Bacteria</taxon>
        <taxon>Pseudomonadati</taxon>
        <taxon>Pseudomonadota</taxon>
        <taxon>Gammaproteobacteria</taxon>
        <taxon>Alteromonadales</taxon>
        <taxon>Alteromonadaceae</taxon>
        <taxon>Paraglaciecola</taxon>
    </lineage>
</organism>
<dbReference type="PANTHER" id="PTHR33841">
    <property type="entry name" value="DNA METHYLTRANSFERASE YEEA-RELATED"/>
    <property type="match status" value="1"/>
</dbReference>
<evidence type="ECO:0000313" key="11">
    <source>
        <dbReference type="Proteomes" id="UP000622604"/>
    </source>
</evidence>
<dbReference type="Pfam" id="PF20467">
    <property type="entry name" value="MmeI_C"/>
    <property type="match status" value="1"/>
</dbReference>
<evidence type="ECO:0000256" key="3">
    <source>
        <dbReference type="ARBA" id="ARBA00022679"/>
    </source>
</evidence>
<dbReference type="EMBL" id="BMZC01000002">
    <property type="protein sequence ID" value="GGZ51364.1"/>
    <property type="molecule type" value="Genomic_DNA"/>
</dbReference>
<keyword evidence="3" id="KW-0808">Transferase</keyword>
<gene>
    <name evidence="10" type="primary">yeeA</name>
    <name evidence="10" type="ORF">GCM10011274_06570</name>
</gene>
<comment type="catalytic activity">
    <reaction evidence="4">
        <text>a 2'-deoxyadenosine in DNA + S-adenosyl-L-methionine = an N(6)-methyl-2'-deoxyadenosine in DNA + S-adenosyl-L-homocysteine + H(+)</text>
        <dbReference type="Rhea" id="RHEA:15197"/>
        <dbReference type="Rhea" id="RHEA-COMP:12418"/>
        <dbReference type="Rhea" id="RHEA-COMP:12419"/>
        <dbReference type="ChEBI" id="CHEBI:15378"/>
        <dbReference type="ChEBI" id="CHEBI:57856"/>
        <dbReference type="ChEBI" id="CHEBI:59789"/>
        <dbReference type="ChEBI" id="CHEBI:90615"/>
        <dbReference type="ChEBI" id="CHEBI:90616"/>
        <dbReference type="EC" id="2.1.1.72"/>
    </reaction>
</comment>
<reference evidence="10" key="2">
    <citation type="submission" date="2020-09" db="EMBL/GenBank/DDBJ databases">
        <authorList>
            <person name="Sun Q."/>
            <person name="Kim S."/>
        </authorList>
    </citation>
    <scope>NUCLEOTIDE SEQUENCE</scope>
    <source>
        <strain evidence="10">KCTC 32337</strain>
    </source>
</reference>
<feature type="domain" description="MmeI-like helicase spacer" evidence="6">
    <location>
        <begin position="178"/>
        <end position="255"/>
    </location>
</feature>
<proteinExistence type="predicted"/>
<dbReference type="GO" id="GO:0032259">
    <property type="term" value="P:methylation"/>
    <property type="evidence" value="ECO:0007669"/>
    <property type="project" value="UniProtKB-KW"/>
</dbReference>
<feature type="domain" description="MmeI-like target recognition" evidence="7">
    <location>
        <begin position="628"/>
        <end position="828"/>
    </location>
</feature>
<dbReference type="Pfam" id="PF20473">
    <property type="entry name" value="MmeI_Mtase"/>
    <property type="match status" value="1"/>
</dbReference>
<dbReference type="Pfam" id="PF20466">
    <property type="entry name" value="MmeI_TRD"/>
    <property type="match status" value="1"/>
</dbReference>
<dbReference type="EC" id="2.1.1.72" evidence="1"/>
<dbReference type="InterPro" id="IPR046820">
    <property type="entry name" value="MmeI_TRD"/>
</dbReference>
<feature type="domain" description="MmeI-like N-terminal" evidence="5">
    <location>
        <begin position="1"/>
        <end position="163"/>
    </location>
</feature>
<dbReference type="Pfam" id="PF20465">
    <property type="entry name" value="MmeI_hel"/>
    <property type="match status" value="1"/>
</dbReference>
<dbReference type="InterPro" id="IPR046817">
    <property type="entry name" value="MmeI_N"/>
</dbReference>
<dbReference type="SUPFAM" id="SSF53335">
    <property type="entry name" value="S-adenosyl-L-methionine-dependent methyltransferases"/>
    <property type="match status" value="1"/>
</dbReference>
<comment type="caution">
    <text evidence="10">The sequence shown here is derived from an EMBL/GenBank/DDBJ whole genome shotgun (WGS) entry which is preliminary data.</text>
</comment>